<evidence type="ECO:0000256" key="10">
    <source>
        <dbReference type="ARBA" id="ARBA00049055"/>
    </source>
</evidence>
<dbReference type="InterPro" id="IPR006076">
    <property type="entry name" value="FAD-dep_OxRdtase"/>
</dbReference>
<evidence type="ECO:0000259" key="11">
    <source>
        <dbReference type="Pfam" id="PF01266"/>
    </source>
</evidence>
<feature type="domain" description="Alpha-glycerophosphate oxidase C-terminal" evidence="12">
    <location>
        <begin position="402"/>
        <end position="527"/>
    </location>
</feature>
<dbReference type="InterPro" id="IPR036188">
    <property type="entry name" value="FAD/NAD-bd_sf"/>
</dbReference>
<evidence type="ECO:0000256" key="5">
    <source>
        <dbReference type="ARBA" id="ARBA00022490"/>
    </source>
</evidence>
<dbReference type="OrthoDB" id="9766796at2"/>
<gene>
    <name evidence="13" type="ORF">AWC31_03000</name>
</gene>
<feature type="domain" description="FAD dependent oxidoreductase" evidence="11">
    <location>
        <begin position="24"/>
        <end position="381"/>
    </location>
</feature>
<comment type="similarity">
    <text evidence="3">Belongs to the FAD-dependent glycerol-3-phosphate dehydrogenase family.</text>
</comment>
<comment type="catalytic activity">
    <reaction evidence="10">
        <text>a quinone + sn-glycerol 3-phosphate = dihydroxyacetone phosphate + a quinol</text>
        <dbReference type="Rhea" id="RHEA:18977"/>
        <dbReference type="ChEBI" id="CHEBI:24646"/>
        <dbReference type="ChEBI" id="CHEBI:57597"/>
        <dbReference type="ChEBI" id="CHEBI:57642"/>
        <dbReference type="ChEBI" id="CHEBI:132124"/>
        <dbReference type="EC" id="1.1.5.3"/>
    </reaction>
</comment>
<comment type="caution">
    <text evidence="13">The sequence shown here is derived from an EMBL/GenBank/DDBJ whole genome shotgun (WGS) entry which is preliminary data.</text>
</comment>
<dbReference type="GO" id="GO:0046168">
    <property type="term" value="P:glycerol-3-phosphate catabolic process"/>
    <property type="evidence" value="ECO:0007669"/>
    <property type="project" value="TreeGrafter"/>
</dbReference>
<dbReference type="Proteomes" id="UP000193964">
    <property type="component" value="Unassembled WGS sequence"/>
</dbReference>
<dbReference type="AlphaFoldDB" id="A0A1X2EYA1"/>
<evidence type="ECO:0000256" key="7">
    <source>
        <dbReference type="ARBA" id="ARBA00022798"/>
    </source>
</evidence>
<dbReference type="EC" id="1.1.5.3" evidence="4"/>
<evidence type="ECO:0000313" key="13">
    <source>
        <dbReference type="EMBL" id="ORX11114.1"/>
    </source>
</evidence>
<keyword evidence="5" id="KW-0963">Cytoplasm</keyword>
<dbReference type="RefSeq" id="WP_085147537.1">
    <property type="nucleotide sequence ID" value="NZ_LQQA01000031.1"/>
</dbReference>
<name>A0A1X2EYA1_9MYCO</name>
<evidence type="ECO:0000256" key="4">
    <source>
        <dbReference type="ARBA" id="ARBA00013029"/>
    </source>
</evidence>
<dbReference type="GO" id="GO:0006071">
    <property type="term" value="P:glycerol metabolic process"/>
    <property type="evidence" value="ECO:0007669"/>
    <property type="project" value="UniProtKB-KW"/>
</dbReference>
<dbReference type="PROSITE" id="PS00978">
    <property type="entry name" value="FAD_G3PDH_2"/>
    <property type="match status" value="1"/>
</dbReference>
<keyword evidence="8" id="KW-0274">FAD</keyword>
<dbReference type="InterPro" id="IPR000447">
    <property type="entry name" value="G3P_DH_FAD-dep"/>
</dbReference>
<keyword evidence="6" id="KW-0285">Flavoprotein</keyword>
<dbReference type="FunFam" id="1.10.8.870:FF:000003">
    <property type="entry name" value="Glycerol-3-phosphate dehydrogenase"/>
    <property type="match status" value="1"/>
</dbReference>
<dbReference type="GO" id="GO:0004368">
    <property type="term" value="F:glycerol-3-phosphate dehydrogenase (quinone) activity"/>
    <property type="evidence" value="ECO:0007669"/>
    <property type="project" value="UniProtKB-EC"/>
</dbReference>
<organism evidence="13 14">
    <name type="scientific">Mycolicibacterium wolinskyi</name>
    <dbReference type="NCBI Taxonomy" id="59750"/>
    <lineage>
        <taxon>Bacteria</taxon>
        <taxon>Bacillati</taxon>
        <taxon>Actinomycetota</taxon>
        <taxon>Actinomycetes</taxon>
        <taxon>Mycobacteriales</taxon>
        <taxon>Mycobacteriaceae</taxon>
        <taxon>Mycolicibacterium</taxon>
    </lineage>
</organism>
<comment type="subcellular location">
    <subcellularLocation>
        <location evidence="2">Cytoplasm</location>
    </subcellularLocation>
</comment>
<accession>A0A1X2EYA1</accession>
<keyword evidence="9" id="KW-0560">Oxidoreductase</keyword>
<evidence type="ECO:0000256" key="3">
    <source>
        <dbReference type="ARBA" id="ARBA00007330"/>
    </source>
</evidence>
<dbReference type="InterPro" id="IPR038299">
    <property type="entry name" value="DAO_C_sf"/>
</dbReference>
<dbReference type="Gene3D" id="3.50.50.60">
    <property type="entry name" value="FAD/NAD(P)-binding domain"/>
    <property type="match status" value="1"/>
</dbReference>
<evidence type="ECO:0000313" key="14">
    <source>
        <dbReference type="Proteomes" id="UP000193964"/>
    </source>
</evidence>
<dbReference type="Gene3D" id="1.10.8.870">
    <property type="entry name" value="Alpha-glycerophosphate oxidase, cap domain"/>
    <property type="match status" value="1"/>
</dbReference>
<evidence type="ECO:0000259" key="12">
    <source>
        <dbReference type="Pfam" id="PF16901"/>
    </source>
</evidence>
<dbReference type="Pfam" id="PF01266">
    <property type="entry name" value="DAO"/>
    <property type="match status" value="1"/>
</dbReference>
<evidence type="ECO:0000256" key="6">
    <source>
        <dbReference type="ARBA" id="ARBA00022630"/>
    </source>
</evidence>
<dbReference type="PANTHER" id="PTHR11985:SF31">
    <property type="entry name" value="GLYCEROL-3-PHOSPHATE DEHYDROGENASE 2"/>
    <property type="match status" value="1"/>
</dbReference>
<evidence type="ECO:0000256" key="8">
    <source>
        <dbReference type="ARBA" id="ARBA00022827"/>
    </source>
</evidence>
<evidence type="ECO:0000256" key="9">
    <source>
        <dbReference type="ARBA" id="ARBA00023002"/>
    </source>
</evidence>
<protein>
    <recommendedName>
        <fullName evidence="4">glycerol-3-phosphate dehydrogenase</fullName>
        <ecNumber evidence="4">1.1.5.3</ecNumber>
    </recommendedName>
</protein>
<dbReference type="Pfam" id="PF16901">
    <property type="entry name" value="DAO_C"/>
    <property type="match status" value="1"/>
</dbReference>
<keyword evidence="7" id="KW-0319">Glycerol metabolism</keyword>
<evidence type="ECO:0000256" key="2">
    <source>
        <dbReference type="ARBA" id="ARBA00004496"/>
    </source>
</evidence>
<reference evidence="13 14" key="1">
    <citation type="submission" date="2016-01" db="EMBL/GenBank/DDBJ databases">
        <title>The new phylogeny of the genus Mycobacterium.</title>
        <authorList>
            <person name="Tarcisio F."/>
            <person name="Conor M."/>
            <person name="Antonella G."/>
            <person name="Elisabetta G."/>
            <person name="Giulia F.S."/>
            <person name="Sara T."/>
            <person name="Anna F."/>
            <person name="Clotilde B."/>
            <person name="Roberto B."/>
            <person name="Veronica D.S."/>
            <person name="Fabio R."/>
            <person name="Monica P."/>
            <person name="Olivier J."/>
            <person name="Enrico T."/>
            <person name="Nicola S."/>
        </authorList>
    </citation>
    <scope>NUCLEOTIDE SEQUENCE [LARGE SCALE GENOMIC DNA]</scope>
    <source>
        <strain evidence="13 14">ATCC 700010</strain>
    </source>
</reference>
<proteinExistence type="inferred from homology"/>
<comment type="cofactor">
    <cofactor evidence="1">
        <name>FAD</name>
        <dbReference type="ChEBI" id="CHEBI:57692"/>
    </cofactor>
</comment>
<dbReference type="InterPro" id="IPR031656">
    <property type="entry name" value="DAO_C"/>
</dbReference>
<dbReference type="GO" id="GO:0005737">
    <property type="term" value="C:cytoplasm"/>
    <property type="evidence" value="ECO:0007669"/>
    <property type="project" value="UniProtKB-SubCell"/>
</dbReference>
<dbReference type="SUPFAM" id="SSF51905">
    <property type="entry name" value="FAD/NAD(P)-binding domain"/>
    <property type="match status" value="1"/>
</dbReference>
<dbReference type="Gene3D" id="3.30.9.10">
    <property type="entry name" value="D-Amino Acid Oxidase, subunit A, domain 2"/>
    <property type="match status" value="1"/>
</dbReference>
<dbReference type="PRINTS" id="PR01001">
    <property type="entry name" value="FADG3PDH"/>
</dbReference>
<dbReference type="EMBL" id="LQQA01000031">
    <property type="protein sequence ID" value="ORX11114.1"/>
    <property type="molecule type" value="Genomic_DNA"/>
</dbReference>
<sequence length="569" mass="61406">MHSVALNENQRQASLHTMANHTLDLLVIGAGIVGAGAALDAASRGLDVGLIEARDISSGTSSRSSKLIHGGLRYLEMLEFRLVGEALKERGLLLHELAPHLVRPVRFLYPLKHRGWERLYTGAGVALYDTLALLGGRRLPFHRHLTRANALRQAPSLRPDSLVGALQYYDAQVDDARFTLAVTRTAATYGAAVATRTAATELLRENGRVVGAVTEDRINGERHLIRARQVLLATGVWSGDLLMDSPEPSAVTVRASKGIHVVVPGDRINSETGLILRTALSVLFVIPWGGNWLIGTTDTDWNGNRAHPAASANDIAYLLDTVNSVLAEPITRADIIGVFAGLRPLVAGQAEHTANLSREHVVAQPEPGLTVVAGGKYTTYRVMAKDAVDAAFRLAKPRVPESRTSKTPLVGAHGYRELADCPRLIGRTWNLDDAQVRALLGRYGALASEVLAPAARRPELLQPVDGAPTHLAAEIVYAVTHEGALHLEDVLTRRTHVSIDTPDRGLLAASQVADLMAAELRWDARRRNREIAHYRTRVEAELASQAAADDASANQLRSSVTDVTVVTPG</sequence>
<dbReference type="PANTHER" id="PTHR11985">
    <property type="entry name" value="GLYCEROL-3-PHOSPHATE DEHYDROGENASE"/>
    <property type="match status" value="1"/>
</dbReference>
<evidence type="ECO:0000256" key="1">
    <source>
        <dbReference type="ARBA" id="ARBA00001974"/>
    </source>
</evidence>